<sequence length="228" mass="26778">MLTAEPTPVCGTYHHVQVVQIRRGPKRKEVLVFYGRIATLTWDPMNMWRGRINHTLAIQCSVCPRRVDESVLHRLWKCPSAQRAWQWAHPSVKSTCARDEREWAMAAPFMEAWSIFKQHPAQEHNDVFNDITWSPIKLLQSVWLGIVDYRRLEWSKVSHIRKDREAYGAKLAQRFENRWCCQDLFSAMANGYPHWVLSGPIASFVFQPPWKFQSQEFRKLASTRRGNA</sequence>
<organism>
    <name type="scientific">Physcomitrium patens</name>
    <name type="common">Spreading-leaved earth moss</name>
    <name type="synonym">Physcomitrella patens</name>
    <dbReference type="NCBI Taxonomy" id="3218"/>
    <lineage>
        <taxon>Eukaryota</taxon>
        <taxon>Viridiplantae</taxon>
        <taxon>Streptophyta</taxon>
        <taxon>Embryophyta</taxon>
        <taxon>Bryophyta</taxon>
        <taxon>Bryophytina</taxon>
        <taxon>Bryopsida</taxon>
        <taxon>Funariidae</taxon>
        <taxon>Funariales</taxon>
        <taxon>Funariaceae</taxon>
        <taxon>Physcomitrium</taxon>
    </lineage>
</organism>
<evidence type="ECO:0000313" key="1">
    <source>
        <dbReference type="EMBL" id="EDQ50056.1"/>
    </source>
</evidence>
<reference evidence="1" key="1">
    <citation type="journal article" date="2008" name="Science">
        <title>The Physcomitrella genome reveals evolutionary insights into the conquest of land by plants.</title>
        <authorList>
            <person name="Rensing S."/>
            <person name="Lang D."/>
            <person name="Zimmer A."/>
            <person name="Terry A."/>
            <person name="Salamov A."/>
            <person name="Shapiro H."/>
            <person name="Nishiyama T."/>
            <person name="Perroud P.-F."/>
            <person name="Lindquist E."/>
            <person name="Kamisugi Y."/>
            <person name="Tanahashi T."/>
            <person name="Sakakibara K."/>
            <person name="Fujita T."/>
            <person name="Oishi K."/>
            <person name="Shin-I T."/>
            <person name="Kuroki Y."/>
            <person name="Toyoda A."/>
            <person name="Suzuki Y."/>
            <person name="Hashimoto A."/>
            <person name="Yamaguchi K."/>
            <person name="Sugano A."/>
            <person name="Kohara Y."/>
            <person name="Fujiyama A."/>
            <person name="Anterola A."/>
            <person name="Aoki S."/>
            <person name="Ashton N."/>
            <person name="Barbazuk W.B."/>
            <person name="Barker E."/>
            <person name="Bennetzen J."/>
            <person name="Bezanilla M."/>
            <person name="Blankenship R."/>
            <person name="Cho S.H."/>
            <person name="Dutcher S."/>
            <person name="Estelle M."/>
            <person name="Fawcett J.A."/>
            <person name="Gundlach H."/>
            <person name="Hanada K."/>
            <person name="Heyl A."/>
            <person name="Hicks K.A."/>
            <person name="Hugh J."/>
            <person name="Lohr M."/>
            <person name="Mayer K."/>
            <person name="Melkozernov A."/>
            <person name="Murata T."/>
            <person name="Nelson D."/>
            <person name="Pils B."/>
            <person name="Prigge M."/>
            <person name="Reiss B."/>
            <person name="Renner T."/>
            <person name="Rombauts S."/>
            <person name="Rushton P."/>
            <person name="Sanderfoot A."/>
            <person name="Schween G."/>
            <person name="Shiu S.-H."/>
            <person name="Stueber K."/>
            <person name="Theodoulou F.L."/>
            <person name="Tu H."/>
            <person name="Van de Peer Y."/>
            <person name="Verrier P.J."/>
            <person name="Waters E."/>
            <person name="Wood A."/>
            <person name="Yang L."/>
            <person name="Cove D."/>
            <person name="Cuming A."/>
            <person name="Hasebe M."/>
            <person name="Lucas S."/>
            <person name="Mishler D.B."/>
            <person name="Reski R."/>
            <person name="Grigoriev I."/>
            <person name="Quatrano R.S."/>
            <person name="Boore J.L."/>
        </authorList>
    </citation>
    <scope>NUCLEOTIDE SEQUENCE [LARGE SCALE GENOMIC DNA]</scope>
</reference>
<accession>A9U2P3</accession>
<dbReference type="AlphaFoldDB" id="A9U2P3"/>
<gene>
    <name evidence="1" type="ORF">PHYPADRAFT_100881</name>
</gene>
<dbReference type="EMBL" id="DS545327">
    <property type="protein sequence ID" value="EDQ50056.1"/>
    <property type="molecule type" value="Genomic_DNA"/>
</dbReference>
<name>A9U2P3_PHYPA</name>
<proteinExistence type="predicted"/>
<protein>
    <submittedName>
        <fullName evidence="1">Predicted protein</fullName>
    </submittedName>
</protein>